<evidence type="ECO:0000256" key="4">
    <source>
        <dbReference type="PROSITE-ProRule" id="PRU00708"/>
    </source>
</evidence>
<feature type="repeat" description="PPR" evidence="4">
    <location>
        <begin position="283"/>
        <end position="317"/>
    </location>
</feature>
<gene>
    <name evidence="6 7" type="primary">LOC109727006</name>
</gene>
<dbReference type="RefSeq" id="XP_020112443.1">
    <property type="nucleotide sequence ID" value="XM_020256854.1"/>
</dbReference>
<feature type="repeat" description="PPR" evidence="4">
    <location>
        <begin position="318"/>
        <end position="352"/>
    </location>
</feature>
<dbReference type="Pfam" id="PF13041">
    <property type="entry name" value="PPR_2"/>
    <property type="match status" value="2"/>
</dbReference>
<keyword evidence="3" id="KW-0809">Transit peptide</keyword>
<dbReference type="InterPro" id="IPR011990">
    <property type="entry name" value="TPR-like_helical_dom_sf"/>
</dbReference>
<dbReference type="OrthoDB" id="185373at2759"/>
<organism evidence="7">
    <name type="scientific">Ananas comosus</name>
    <name type="common">Pineapple</name>
    <name type="synonym">Ananas ananas</name>
    <dbReference type="NCBI Taxonomy" id="4615"/>
    <lineage>
        <taxon>Eukaryota</taxon>
        <taxon>Viridiplantae</taxon>
        <taxon>Streptophyta</taxon>
        <taxon>Embryophyta</taxon>
        <taxon>Tracheophyta</taxon>
        <taxon>Spermatophyta</taxon>
        <taxon>Magnoliopsida</taxon>
        <taxon>Liliopsida</taxon>
        <taxon>Poales</taxon>
        <taxon>Bromeliaceae</taxon>
        <taxon>Bromelioideae</taxon>
        <taxon>Ananas</taxon>
    </lineage>
</organism>
<accession>A0A6P5GX68</accession>
<feature type="repeat" description="PPR" evidence="4">
    <location>
        <begin position="488"/>
        <end position="522"/>
    </location>
</feature>
<proteinExistence type="inferred from homology"/>
<evidence type="ECO:0000256" key="2">
    <source>
        <dbReference type="ARBA" id="ARBA00022737"/>
    </source>
</evidence>
<feature type="repeat" description="PPR" evidence="4">
    <location>
        <begin position="523"/>
        <end position="557"/>
    </location>
</feature>
<dbReference type="PROSITE" id="PS51375">
    <property type="entry name" value="PPR"/>
    <property type="match status" value="10"/>
</dbReference>
<evidence type="ECO:0000313" key="6">
    <source>
        <dbReference type="RefSeq" id="XP_020112443.1"/>
    </source>
</evidence>
<feature type="repeat" description="PPR" evidence="4">
    <location>
        <begin position="453"/>
        <end position="487"/>
    </location>
</feature>
<sequence>MEELEKRGRIEHMIWTSSSITNLVLCITRRKIGIPLASSYLNAVRSNLDLLSYLILSRAPNTLVLFPLKFHLYSTTVIAPLHNSLETGQHMLNSRKYESVVLSLKNRLQSGRLIDVLNSTSDLNSSLRIFKWALLQKGFHHSAETYSLIILRLGLMGDHQNMEALLREMVQMRPPNLEPMLDQLILSFSQNHKFTEALEVFQHASSLKLRLSLLACNALLRGFVLEGRSFPSFMLVYKEMVKVGIIPDVESLNLLIKVLCGIGRFDLALDQLHRMNKKCCTPNSETFEILIAALCSNDKVDESVKILNEMLERGCTLDRQFYIRVIPIFCWSNKFDEATKLFRMMKDTGLQIEMGLYSMMIQCLCENLMLNDAVGIFEELSAVGFVATSSIYVDIVNGYCKLGKFSEAMSFLDENNVWEIEPYNALLRGLCDVGRFHGAVLCIKKMFTRGLTNIFSWNFLIRGFCNEGNVKSAFEVIARMIVSSFMPEERTYSAVITAYCKMGLLEKALDIFKQAKAKNMCMDSETSSELIEGLCGVKRIEEATEMFYYLTGKGCSLSPWALSMLIQETCLVGKVCEAVKLHSKATSNGIFCTPMAYATIMVGLLNLKKEKDLLPLLAQMFTKGCILDGPTYATIVCSFCTKSTIREGAVLFNKMIHDGFFPDSKMLEMVVFNTTASSLLNKVVHSLIKVINQAGLLNPRICNTIIYGLVKEGYKHEASKFLDQMLENGWVPDPQTHGLLVGNVNLEESDETGESHENYFDDRVSNILAEGLN</sequence>
<dbReference type="InterPro" id="IPR002885">
    <property type="entry name" value="PPR_rpt"/>
</dbReference>
<dbReference type="PANTHER" id="PTHR47939">
    <property type="entry name" value="MEMBRANE-ASSOCIATED SALT-INDUCIBLE PROTEIN-LIKE"/>
    <property type="match status" value="1"/>
</dbReference>
<dbReference type="AlphaFoldDB" id="A0A6P5GX68"/>
<dbReference type="InterPro" id="IPR050667">
    <property type="entry name" value="PPR-containing_protein"/>
</dbReference>
<dbReference type="Gene3D" id="1.25.40.10">
    <property type="entry name" value="Tetratricopeptide repeat domain"/>
    <property type="match status" value="6"/>
</dbReference>
<keyword evidence="2" id="KW-0677">Repeat</keyword>
<comment type="similarity">
    <text evidence="1">Belongs to the PPR family. P subfamily.</text>
</comment>
<dbReference type="PANTHER" id="PTHR47939:SF13">
    <property type="entry name" value="OS03G0201400 PROTEIN"/>
    <property type="match status" value="1"/>
</dbReference>
<evidence type="ECO:0000256" key="1">
    <source>
        <dbReference type="ARBA" id="ARBA00007626"/>
    </source>
</evidence>
<feature type="repeat" description="PPR" evidence="4">
    <location>
        <begin position="212"/>
        <end position="247"/>
    </location>
</feature>
<dbReference type="GeneID" id="109727006"/>
<keyword evidence="5" id="KW-1185">Reference proteome</keyword>
<evidence type="ECO:0000313" key="5">
    <source>
        <dbReference type="Proteomes" id="UP000515123"/>
    </source>
</evidence>
<reference evidence="5" key="1">
    <citation type="journal article" date="2015" name="Nat. Genet.">
        <title>The pineapple genome and the evolution of CAM photosynthesis.</title>
        <authorList>
            <person name="Ming R."/>
            <person name="VanBuren R."/>
            <person name="Wai C.M."/>
            <person name="Tang H."/>
            <person name="Schatz M.C."/>
            <person name="Bowers J.E."/>
            <person name="Lyons E."/>
            <person name="Wang M.L."/>
            <person name="Chen J."/>
            <person name="Biggers E."/>
            <person name="Zhang J."/>
            <person name="Huang L."/>
            <person name="Zhang L."/>
            <person name="Miao W."/>
            <person name="Zhang J."/>
            <person name="Ye Z."/>
            <person name="Miao C."/>
            <person name="Lin Z."/>
            <person name="Wang H."/>
            <person name="Zhou H."/>
            <person name="Yim W.C."/>
            <person name="Priest H.D."/>
            <person name="Zheng C."/>
            <person name="Woodhouse M."/>
            <person name="Edger P.P."/>
            <person name="Guyot R."/>
            <person name="Guo H.B."/>
            <person name="Guo H."/>
            <person name="Zheng G."/>
            <person name="Singh R."/>
            <person name="Sharma A."/>
            <person name="Min X."/>
            <person name="Zheng Y."/>
            <person name="Lee H."/>
            <person name="Gurtowski J."/>
            <person name="Sedlazeck F.J."/>
            <person name="Harkess A."/>
            <person name="McKain M.R."/>
            <person name="Liao Z."/>
            <person name="Fang J."/>
            <person name="Liu J."/>
            <person name="Zhang X."/>
            <person name="Zhang Q."/>
            <person name="Hu W."/>
            <person name="Qin Y."/>
            <person name="Wang K."/>
            <person name="Chen L.Y."/>
            <person name="Shirley N."/>
            <person name="Lin Y.R."/>
            <person name="Liu L.Y."/>
            <person name="Hernandez A.G."/>
            <person name="Wright C.L."/>
            <person name="Bulone V."/>
            <person name="Tuskan G.A."/>
            <person name="Heath K."/>
            <person name="Zee F."/>
            <person name="Moore P.H."/>
            <person name="Sunkar R."/>
            <person name="Leebens-Mack J.H."/>
            <person name="Mockler T."/>
            <person name="Bennetzen J.L."/>
            <person name="Freeling M."/>
            <person name="Sankoff D."/>
            <person name="Paterson A.H."/>
            <person name="Zhu X."/>
            <person name="Yang X."/>
            <person name="Smith J.A."/>
            <person name="Cushman J.C."/>
            <person name="Paull R.E."/>
            <person name="Yu Q."/>
        </authorList>
    </citation>
    <scope>NUCLEOTIDE SEQUENCE [LARGE SCALE GENOMIC DNA]</scope>
    <source>
        <strain evidence="5">cv. F153</strain>
    </source>
</reference>
<dbReference type="RefSeq" id="XP_020112444.1">
    <property type="nucleotide sequence ID" value="XM_020256855.1"/>
</dbReference>
<feature type="repeat" description="PPR" evidence="4">
    <location>
        <begin position="248"/>
        <end position="282"/>
    </location>
</feature>
<dbReference type="Proteomes" id="UP000515123">
    <property type="component" value="Linkage group 22"/>
</dbReference>
<evidence type="ECO:0000256" key="3">
    <source>
        <dbReference type="ARBA" id="ARBA00022946"/>
    </source>
</evidence>
<dbReference type="Pfam" id="PF01535">
    <property type="entry name" value="PPR"/>
    <property type="match status" value="5"/>
</dbReference>
<evidence type="ECO:0000313" key="7">
    <source>
        <dbReference type="RefSeq" id="XP_020112444.1"/>
    </source>
</evidence>
<name>A0A6P5GX68_ANACO</name>
<feature type="repeat" description="PPR" evidence="4">
    <location>
        <begin position="628"/>
        <end position="662"/>
    </location>
</feature>
<feature type="repeat" description="PPR" evidence="4">
    <location>
        <begin position="388"/>
        <end position="422"/>
    </location>
</feature>
<feature type="repeat" description="PPR" evidence="4">
    <location>
        <begin position="698"/>
        <end position="732"/>
    </location>
</feature>
<reference evidence="6 7" key="2">
    <citation type="submission" date="2025-04" db="UniProtKB">
        <authorList>
            <consortium name="RefSeq"/>
        </authorList>
    </citation>
    <scope>IDENTIFICATION</scope>
    <source>
        <tissue evidence="6 7">Leaf</tissue>
    </source>
</reference>
<dbReference type="InterPro" id="IPR006594">
    <property type="entry name" value="LisH"/>
</dbReference>
<dbReference type="NCBIfam" id="TIGR00756">
    <property type="entry name" value="PPR"/>
    <property type="match status" value="6"/>
</dbReference>
<dbReference type="PROSITE" id="PS50896">
    <property type="entry name" value="LISH"/>
    <property type="match status" value="1"/>
</dbReference>
<protein>
    <submittedName>
        <fullName evidence="6 7">Pentatricopeptide repeat-containing protein At1g12775, mitochondrial-like isoform X1</fullName>
    </submittedName>
</protein>